<gene>
    <name evidence="2" type="ORF">F53441_6488</name>
</gene>
<name>A0A8H4KIK8_9HYPO</name>
<evidence type="ECO:0008006" key="4">
    <source>
        <dbReference type="Google" id="ProtNLM"/>
    </source>
</evidence>
<dbReference type="OrthoDB" id="5042920at2759"/>
<feature type="region of interest" description="Disordered" evidence="1">
    <location>
        <begin position="81"/>
        <end position="101"/>
    </location>
</feature>
<dbReference type="AlphaFoldDB" id="A0A8H4KIK8"/>
<comment type="caution">
    <text evidence="2">The sequence shown here is derived from an EMBL/GenBank/DDBJ whole genome shotgun (WGS) entry which is preliminary data.</text>
</comment>
<organism evidence="2 3">
    <name type="scientific">Fusarium austroafricanum</name>
    <dbReference type="NCBI Taxonomy" id="2364996"/>
    <lineage>
        <taxon>Eukaryota</taxon>
        <taxon>Fungi</taxon>
        <taxon>Dikarya</taxon>
        <taxon>Ascomycota</taxon>
        <taxon>Pezizomycotina</taxon>
        <taxon>Sordariomycetes</taxon>
        <taxon>Hypocreomycetidae</taxon>
        <taxon>Hypocreales</taxon>
        <taxon>Nectriaceae</taxon>
        <taxon>Fusarium</taxon>
        <taxon>Fusarium concolor species complex</taxon>
    </lineage>
</organism>
<reference evidence="2" key="1">
    <citation type="submission" date="2020-01" db="EMBL/GenBank/DDBJ databases">
        <title>Identification and distribution of gene clusters putatively required for synthesis of sphingolipid metabolism inhibitors in phylogenetically diverse species of the filamentous fungus Fusarium.</title>
        <authorList>
            <person name="Kim H.-S."/>
            <person name="Busman M."/>
            <person name="Brown D.W."/>
            <person name="Divon H."/>
            <person name="Uhlig S."/>
            <person name="Proctor R.H."/>
        </authorList>
    </citation>
    <scope>NUCLEOTIDE SEQUENCE</scope>
    <source>
        <strain evidence="2">NRRL 53441</strain>
    </source>
</reference>
<evidence type="ECO:0000313" key="3">
    <source>
        <dbReference type="Proteomes" id="UP000605986"/>
    </source>
</evidence>
<keyword evidence="3" id="KW-1185">Reference proteome</keyword>
<proteinExistence type="predicted"/>
<evidence type="ECO:0000256" key="1">
    <source>
        <dbReference type="SAM" id="MobiDB-lite"/>
    </source>
</evidence>
<dbReference type="EMBL" id="JAADJG010000251">
    <property type="protein sequence ID" value="KAF4450364.1"/>
    <property type="molecule type" value="Genomic_DNA"/>
</dbReference>
<sequence length="533" mass="60104">MAFRFLAGLTRNQLLAGGAAIGGTGLATSLAESDSKKLQALEAQVQFKTSSIHPTPVGYLPWQIRNDYPTSDILKARLQEQSKDGSLPDAPLPGPAPGLPDDFEGKNAPWLKIDYETDPETYGETIREYCFAGNVNNQFRVQENKVRSWYHAPWMHYRDPNSSCTEREPINGFTFERATPAFEFSDKQDQKLQNWAIGFYNATVFGDMWKDPDNPDFSENKHFPEGTCVFKILLNNSTKEQMPIQDGAPEMHAVISKSTDNGKERNNYPSKLRLIQVDFAVVDPRAPIGWVFGTFMFNKHHSKKEPWDKLTLVGLQWGNDPLFTQKDYDKTFGPKNEHPKPKECWINPEAEEIRIKEKGTRPFWGWNGRMNGPADNYISACASCHSTSTSHPMPNGKFKTVDGKKVADNYSLVPPLTMQSRPLPKEGDNKKGWDSVMLYFRNVPSGVPFDEGLDPNNPEVPNPSIKSKVKSADYSLQLQVGWANYKKWKEENSTKVQSLVQGTKYVIGTDVRGASDLSQRDQGRQEGPENQVE</sequence>
<feature type="region of interest" description="Disordered" evidence="1">
    <location>
        <begin position="510"/>
        <end position="533"/>
    </location>
</feature>
<dbReference type="Proteomes" id="UP000605986">
    <property type="component" value="Unassembled WGS sequence"/>
</dbReference>
<accession>A0A8H4KIK8</accession>
<protein>
    <recommendedName>
        <fullName evidence="4">Cytochrome c domain-containing protein</fullName>
    </recommendedName>
</protein>
<feature type="compositionally biased region" description="Basic and acidic residues" evidence="1">
    <location>
        <begin position="518"/>
        <end position="527"/>
    </location>
</feature>
<evidence type="ECO:0000313" key="2">
    <source>
        <dbReference type="EMBL" id="KAF4450364.1"/>
    </source>
</evidence>